<proteinExistence type="predicted"/>
<accession>A0A5K7YYD8</accession>
<feature type="region of interest" description="Disordered" evidence="1">
    <location>
        <begin position="68"/>
        <end position="104"/>
    </location>
</feature>
<dbReference type="AlphaFoldDB" id="A0A5K7YYD8"/>
<evidence type="ECO:0000313" key="3">
    <source>
        <dbReference type="Proteomes" id="UP000427769"/>
    </source>
</evidence>
<keyword evidence="3" id="KW-1185">Reference proteome</keyword>
<evidence type="ECO:0000313" key="2">
    <source>
        <dbReference type="EMBL" id="BBO73435.1"/>
    </source>
</evidence>
<evidence type="ECO:0000256" key="1">
    <source>
        <dbReference type="SAM" id="MobiDB-lite"/>
    </source>
</evidence>
<dbReference type="KEGG" id="dwd:DSCW_08520"/>
<organism evidence="2 3">
    <name type="scientific">Desulfosarcina widdelii</name>
    <dbReference type="NCBI Taxonomy" id="947919"/>
    <lineage>
        <taxon>Bacteria</taxon>
        <taxon>Pseudomonadati</taxon>
        <taxon>Thermodesulfobacteriota</taxon>
        <taxon>Desulfobacteria</taxon>
        <taxon>Desulfobacterales</taxon>
        <taxon>Desulfosarcinaceae</taxon>
        <taxon>Desulfosarcina</taxon>
    </lineage>
</organism>
<reference evidence="2 3" key="1">
    <citation type="submission" date="2019-11" db="EMBL/GenBank/DDBJ databases">
        <title>Comparative genomics of hydrocarbon-degrading Desulfosarcina strains.</title>
        <authorList>
            <person name="Watanabe M."/>
            <person name="Kojima H."/>
            <person name="Fukui M."/>
        </authorList>
    </citation>
    <scope>NUCLEOTIDE SEQUENCE [LARGE SCALE GENOMIC DNA]</scope>
    <source>
        <strain evidence="2 3">PP31</strain>
    </source>
</reference>
<dbReference type="EMBL" id="AP021875">
    <property type="protein sequence ID" value="BBO73435.1"/>
    <property type="molecule type" value="Genomic_DNA"/>
</dbReference>
<feature type="compositionally biased region" description="Polar residues" evidence="1">
    <location>
        <begin position="82"/>
        <end position="97"/>
    </location>
</feature>
<gene>
    <name evidence="2" type="ORF">DSCW_08520</name>
</gene>
<protein>
    <submittedName>
        <fullName evidence="2">Uncharacterized protein</fullName>
    </submittedName>
</protein>
<name>A0A5K7YYD8_9BACT</name>
<dbReference type="RefSeq" id="WP_155302545.1">
    <property type="nucleotide sequence ID" value="NZ_AP021875.1"/>
</dbReference>
<dbReference type="Proteomes" id="UP000427769">
    <property type="component" value="Chromosome"/>
</dbReference>
<sequence>MNPIVAVSIEKMRLYFDAATFLPYRRYILQIVLEGRRTCPIQRFKNRQSALAEKSQLAGYRGMRPRVVDTKTGLEVPDEETTPSGQMSGECGSQQQGLFLPGLQ</sequence>